<feature type="transmembrane region" description="Helical" evidence="1">
    <location>
        <begin position="146"/>
        <end position="169"/>
    </location>
</feature>
<evidence type="ECO:0000256" key="1">
    <source>
        <dbReference type="SAM" id="Phobius"/>
    </source>
</evidence>
<evidence type="ECO:0000313" key="2">
    <source>
        <dbReference type="EMBL" id="KAB7499439.1"/>
    </source>
</evidence>
<proteinExistence type="predicted"/>
<dbReference type="OrthoDB" id="6377184at2759"/>
<organism evidence="2 3">
    <name type="scientific">Armadillidium nasatum</name>
    <dbReference type="NCBI Taxonomy" id="96803"/>
    <lineage>
        <taxon>Eukaryota</taxon>
        <taxon>Metazoa</taxon>
        <taxon>Ecdysozoa</taxon>
        <taxon>Arthropoda</taxon>
        <taxon>Crustacea</taxon>
        <taxon>Multicrustacea</taxon>
        <taxon>Malacostraca</taxon>
        <taxon>Eumalacostraca</taxon>
        <taxon>Peracarida</taxon>
        <taxon>Isopoda</taxon>
        <taxon>Oniscidea</taxon>
        <taxon>Crinocheta</taxon>
        <taxon>Armadillidiidae</taxon>
        <taxon>Armadillidium</taxon>
    </lineage>
</organism>
<feature type="non-terminal residue" evidence="2">
    <location>
        <position position="1"/>
    </location>
</feature>
<dbReference type="PANTHER" id="PTHR36694:SF11">
    <property type="entry name" value="LP21121P-RELATED"/>
    <property type="match status" value="1"/>
</dbReference>
<reference evidence="2 3" key="1">
    <citation type="journal article" date="2019" name="PLoS Biol.">
        <title>Sex chromosomes control vertical transmission of feminizing Wolbachia symbionts in an isopod.</title>
        <authorList>
            <person name="Becking T."/>
            <person name="Chebbi M.A."/>
            <person name="Giraud I."/>
            <person name="Moumen B."/>
            <person name="Laverre T."/>
            <person name="Caubet Y."/>
            <person name="Peccoud J."/>
            <person name="Gilbert C."/>
            <person name="Cordaux R."/>
        </authorList>
    </citation>
    <scope>NUCLEOTIDE SEQUENCE [LARGE SCALE GENOMIC DNA]</scope>
    <source>
        <strain evidence="2">ANa2</strain>
        <tissue evidence="2">Whole body excluding digestive tract and cuticle</tissue>
    </source>
</reference>
<dbReference type="Proteomes" id="UP000326759">
    <property type="component" value="Unassembled WGS sequence"/>
</dbReference>
<gene>
    <name evidence="2" type="ORF">Anas_01187</name>
</gene>
<feature type="transmembrane region" description="Helical" evidence="1">
    <location>
        <begin position="112"/>
        <end position="140"/>
    </location>
</feature>
<dbReference type="PANTHER" id="PTHR36694">
    <property type="entry name" value="PASIFLORA 1, ISOFORM A-RELATED"/>
    <property type="match status" value="1"/>
</dbReference>
<dbReference type="Pfam" id="PF15860">
    <property type="entry name" value="DUF4728"/>
    <property type="match status" value="1"/>
</dbReference>
<feature type="transmembrane region" description="Helical" evidence="1">
    <location>
        <begin position="6"/>
        <end position="30"/>
    </location>
</feature>
<comment type="caution">
    <text evidence="2">The sequence shown here is derived from an EMBL/GenBank/DDBJ whole genome shotgun (WGS) entry which is preliminary data.</text>
</comment>
<sequence>YIYFFFFSLQILNLIGFFISLICFALYMILREALTETVIQEVRVYFQEMKANSSHKEVNEIEERSEEVIEFIETHIETVKIILLIAVCQQLLDVICSSCLIHGIRRNRRGLLLPWAITHCLYLVIELSILVVYIVLLVYLSEFYSAILPSMAVLLIWMALHIYFILVVISQYQALGLIRMHDEMCMK</sequence>
<evidence type="ECO:0008006" key="4">
    <source>
        <dbReference type="Google" id="ProtNLM"/>
    </source>
</evidence>
<name>A0A5N5T0E4_9CRUS</name>
<keyword evidence="3" id="KW-1185">Reference proteome</keyword>
<keyword evidence="1" id="KW-0472">Membrane</keyword>
<dbReference type="AlphaFoldDB" id="A0A5N5T0E4"/>
<accession>A0A5N5T0E4</accession>
<protein>
    <recommendedName>
        <fullName evidence="4">Gustatory receptor</fullName>
    </recommendedName>
</protein>
<evidence type="ECO:0000313" key="3">
    <source>
        <dbReference type="Proteomes" id="UP000326759"/>
    </source>
</evidence>
<keyword evidence="1" id="KW-1133">Transmembrane helix</keyword>
<dbReference type="InterPro" id="IPR031720">
    <property type="entry name" value="DUF4728"/>
</dbReference>
<keyword evidence="1" id="KW-0812">Transmembrane</keyword>
<dbReference type="EMBL" id="SEYY01018344">
    <property type="protein sequence ID" value="KAB7499439.1"/>
    <property type="molecule type" value="Genomic_DNA"/>
</dbReference>